<feature type="domain" description="Rhodanese" evidence="4">
    <location>
        <begin position="56"/>
        <end position="200"/>
    </location>
</feature>
<evidence type="ECO:0000313" key="6">
    <source>
        <dbReference type="EMBL" id="VFK29339.1"/>
    </source>
</evidence>
<evidence type="ECO:0000256" key="3">
    <source>
        <dbReference type="SAM" id="MobiDB-lite"/>
    </source>
</evidence>
<dbReference type="PANTHER" id="PTHR11364">
    <property type="entry name" value="THIOSULFATE SULFERTANSFERASE"/>
    <property type="match status" value="1"/>
</dbReference>
<gene>
    <name evidence="5" type="ORF">BECKLPF1236A_GA0070988_100825</name>
    <name evidence="6" type="ORF">BECKLPF1236C_GA0070990_100856</name>
</gene>
<dbReference type="Pfam" id="PF00581">
    <property type="entry name" value="Rhodanese"/>
    <property type="match status" value="2"/>
</dbReference>
<reference evidence="5" key="1">
    <citation type="submission" date="2019-02" db="EMBL/GenBank/DDBJ databases">
        <authorList>
            <person name="Gruber-Vodicka R. H."/>
            <person name="Seah K. B. B."/>
        </authorList>
    </citation>
    <scope>NUCLEOTIDE SEQUENCE</scope>
    <source>
        <strain evidence="5">BECK_S312</strain>
        <strain evidence="6">BECK_S426</strain>
    </source>
</reference>
<dbReference type="SMART" id="SM00450">
    <property type="entry name" value="RHOD"/>
    <property type="match status" value="2"/>
</dbReference>
<evidence type="ECO:0000256" key="2">
    <source>
        <dbReference type="ARBA" id="ARBA00022737"/>
    </source>
</evidence>
<feature type="region of interest" description="Disordered" evidence="3">
    <location>
        <begin position="80"/>
        <end position="99"/>
    </location>
</feature>
<proteinExistence type="predicted"/>
<dbReference type="EMBL" id="CAADFM010000082">
    <property type="protein sequence ID" value="VFK13113.1"/>
    <property type="molecule type" value="Genomic_DNA"/>
</dbReference>
<dbReference type="CDD" id="cd01448">
    <property type="entry name" value="TST_Repeat_1"/>
    <property type="match status" value="1"/>
</dbReference>
<keyword evidence="2" id="KW-0677">Repeat</keyword>
<sequence length="358" mass="38885">MMKIRRTLPVFGTGRGGYKASWSAAFLCLAWLAVGMPASATALPGPVVDSDWLAKNLDKVVVLDVRKDVKSFAKRAKGAAGPVNPCGPGGKKARKPARGDGHIPGAVLVNIKKILGKDKPDAKTTIMYLAPEKEKFEKLMQRSGVNQDSAVVITGKGERMPHTAFMTRLYWTLKYFGFDNAAILNGGTAQWKQDGNKAEYGKSKKPAMGDFKASAGRKEVRATMEEMVALTKGKGDARILDVRAKPFYLGLTYNRKVQSPKSRGHIPTAKSFPVDLFVETAGSPAILYDKEDVKKIAKLSDIDLVATPIVTSCHTGITATIAWFVISEILGNKNARVYDGSMHEWSMTGQPVESPLEQ</sequence>
<dbReference type="GO" id="GO:0004792">
    <property type="term" value="F:thiosulfate-cyanide sulfurtransferase activity"/>
    <property type="evidence" value="ECO:0007669"/>
    <property type="project" value="TreeGrafter"/>
</dbReference>
<feature type="domain" description="Rhodanese" evidence="4">
    <location>
        <begin position="233"/>
        <end position="354"/>
    </location>
</feature>
<accession>A0A450W7T0</accession>
<dbReference type="Gene3D" id="3.40.250.10">
    <property type="entry name" value="Rhodanese-like domain"/>
    <property type="match status" value="2"/>
</dbReference>
<dbReference type="PROSITE" id="PS50206">
    <property type="entry name" value="RHODANESE_3"/>
    <property type="match status" value="2"/>
</dbReference>
<evidence type="ECO:0000313" key="5">
    <source>
        <dbReference type="EMBL" id="VFK13113.1"/>
    </source>
</evidence>
<keyword evidence="1 5" id="KW-0808">Transferase</keyword>
<dbReference type="EMBL" id="CAADFP010000085">
    <property type="protein sequence ID" value="VFK29339.1"/>
    <property type="molecule type" value="Genomic_DNA"/>
</dbReference>
<dbReference type="InterPro" id="IPR045078">
    <property type="entry name" value="TST/MPST-like"/>
</dbReference>
<dbReference type="InterPro" id="IPR036873">
    <property type="entry name" value="Rhodanese-like_dom_sf"/>
</dbReference>
<evidence type="ECO:0000259" key="4">
    <source>
        <dbReference type="PROSITE" id="PS50206"/>
    </source>
</evidence>
<dbReference type="PANTHER" id="PTHR11364:SF27">
    <property type="entry name" value="SULFURTRANSFERASE"/>
    <property type="match status" value="1"/>
</dbReference>
<dbReference type="AlphaFoldDB" id="A0A450W7T0"/>
<protein>
    <submittedName>
        <fullName evidence="5">Thiosulfate/3-mercaptopyruvate sulfurtransferase</fullName>
    </submittedName>
</protein>
<organism evidence="5">
    <name type="scientific">Candidatus Kentrum sp. LPFa</name>
    <dbReference type="NCBI Taxonomy" id="2126335"/>
    <lineage>
        <taxon>Bacteria</taxon>
        <taxon>Pseudomonadati</taxon>
        <taxon>Pseudomonadota</taxon>
        <taxon>Gammaproteobacteria</taxon>
        <taxon>Candidatus Kentrum</taxon>
    </lineage>
</organism>
<dbReference type="InterPro" id="IPR001763">
    <property type="entry name" value="Rhodanese-like_dom"/>
</dbReference>
<keyword evidence="5" id="KW-0670">Pyruvate</keyword>
<dbReference type="SUPFAM" id="SSF52821">
    <property type="entry name" value="Rhodanese/Cell cycle control phosphatase"/>
    <property type="match status" value="2"/>
</dbReference>
<name>A0A450W7T0_9GAMM</name>
<evidence type="ECO:0000256" key="1">
    <source>
        <dbReference type="ARBA" id="ARBA00022679"/>
    </source>
</evidence>